<keyword evidence="1" id="KW-1133">Transmembrane helix</keyword>
<dbReference type="EMBL" id="SBLB01000001">
    <property type="protein sequence ID" value="RYC70863.1"/>
    <property type="molecule type" value="Genomic_DNA"/>
</dbReference>
<gene>
    <name evidence="2" type="ORF">EQG79_01545</name>
</gene>
<protein>
    <recommendedName>
        <fullName evidence="4">DUF1360 domain-containing protein</fullName>
    </recommendedName>
</protein>
<keyword evidence="1" id="KW-0812">Transmembrane</keyword>
<dbReference type="AlphaFoldDB" id="A0A4Q2UMK8"/>
<accession>A0A4Q2UMK8</accession>
<dbReference type="RefSeq" id="WP_129599370.1">
    <property type="nucleotide sequence ID" value="NZ_SBLB01000001.1"/>
</dbReference>
<comment type="caution">
    <text evidence="2">The sequence shown here is derived from an EMBL/GenBank/DDBJ whole genome shotgun (WGS) entry which is preliminary data.</text>
</comment>
<reference evidence="2 3" key="1">
    <citation type="submission" date="2019-01" db="EMBL/GenBank/DDBJ databases">
        <title>Spirosoma flava sp. nov., a propanil-degrading bacterium isolated from herbicide-contaminated soil.</title>
        <authorList>
            <person name="Zhang L."/>
            <person name="Jiang J.-D."/>
        </authorList>
    </citation>
    <scope>NUCLEOTIDE SEQUENCE [LARGE SCALE GENOMIC DNA]</scope>
    <source>
        <strain evidence="2 3">TY50</strain>
    </source>
</reference>
<evidence type="ECO:0000256" key="1">
    <source>
        <dbReference type="SAM" id="Phobius"/>
    </source>
</evidence>
<evidence type="ECO:0000313" key="3">
    <source>
        <dbReference type="Proteomes" id="UP000290407"/>
    </source>
</evidence>
<keyword evidence="3" id="KW-1185">Reference proteome</keyword>
<evidence type="ECO:0000313" key="2">
    <source>
        <dbReference type="EMBL" id="RYC70863.1"/>
    </source>
</evidence>
<proteinExistence type="predicted"/>
<name>A0A4Q2UMK8_9BACT</name>
<keyword evidence="1" id="KW-0472">Membrane</keyword>
<dbReference type="Proteomes" id="UP000290407">
    <property type="component" value="Unassembled WGS sequence"/>
</dbReference>
<feature type="transmembrane region" description="Helical" evidence="1">
    <location>
        <begin position="49"/>
        <end position="75"/>
    </location>
</feature>
<organism evidence="2 3">
    <name type="scientific">Spirosoma sordidisoli</name>
    <dbReference type="NCBI Taxonomy" id="2502893"/>
    <lineage>
        <taxon>Bacteria</taxon>
        <taxon>Pseudomonadati</taxon>
        <taxon>Bacteroidota</taxon>
        <taxon>Cytophagia</taxon>
        <taxon>Cytophagales</taxon>
        <taxon>Cytophagaceae</taxon>
        <taxon>Spirosoma</taxon>
    </lineage>
</organism>
<evidence type="ECO:0008006" key="4">
    <source>
        <dbReference type="Google" id="ProtNLM"/>
    </source>
</evidence>
<sequence length="86" mass="9793">MLLALLITALCGTTGVMLAEKWEIDDYMNTHGFWCKYWPAQPCLLCRGFWIGFAVFALLQLIPCSIYVFVPLAAIPLQVWLNKIIN</sequence>